<evidence type="ECO:0000259" key="2">
    <source>
        <dbReference type="Pfam" id="PF13476"/>
    </source>
</evidence>
<dbReference type="InterPro" id="IPR038729">
    <property type="entry name" value="Rad50/SbcC_AAA"/>
</dbReference>
<feature type="domain" description="ATPase AAA-type core" evidence="1">
    <location>
        <begin position="211"/>
        <end position="358"/>
    </location>
</feature>
<evidence type="ECO:0000313" key="4">
    <source>
        <dbReference type="Proteomes" id="UP001056708"/>
    </source>
</evidence>
<dbReference type="Gene3D" id="3.40.50.300">
    <property type="entry name" value="P-loop containing nucleotide triphosphate hydrolases"/>
    <property type="match status" value="2"/>
</dbReference>
<dbReference type="Proteomes" id="UP001056708">
    <property type="component" value="Chromosome"/>
</dbReference>
<keyword evidence="4" id="KW-1185">Reference proteome</keyword>
<dbReference type="SUPFAM" id="SSF52540">
    <property type="entry name" value="P-loop containing nucleoside triphosphate hydrolases"/>
    <property type="match status" value="1"/>
</dbReference>
<proteinExistence type="predicted"/>
<dbReference type="Pfam" id="PF13476">
    <property type="entry name" value="AAA_23"/>
    <property type="match status" value="1"/>
</dbReference>
<dbReference type="InterPro" id="IPR051396">
    <property type="entry name" value="Bact_Antivir_Def_Nuclease"/>
</dbReference>
<evidence type="ECO:0000313" key="3">
    <source>
        <dbReference type="EMBL" id="USR92346.1"/>
    </source>
</evidence>
<dbReference type="RefSeq" id="WP_252664493.1">
    <property type="nucleotide sequence ID" value="NZ_CP098611.1"/>
</dbReference>
<dbReference type="Pfam" id="PF13304">
    <property type="entry name" value="AAA_21"/>
    <property type="match status" value="1"/>
</dbReference>
<protein>
    <submittedName>
        <fullName evidence="3">AAA family ATPase</fullName>
    </submittedName>
</protein>
<dbReference type="InterPro" id="IPR027417">
    <property type="entry name" value="P-loop_NTPase"/>
</dbReference>
<feature type="domain" description="Rad50/SbcC-type AAA" evidence="2">
    <location>
        <begin position="18"/>
        <end position="68"/>
    </location>
</feature>
<evidence type="ECO:0000259" key="1">
    <source>
        <dbReference type="Pfam" id="PF13304"/>
    </source>
</evidence>
<gene>
    <name evidence="3" type="ORF">NEA10_06385</name>
</gene>
<dbReference type="PANTHER" id="PTHR43581:SF4">
    <property type="entry name" value="ATP_GTP PHOSPHATASE"/>
    <property type="match status" value="1"/>
</dbReference>
<sequence>MKIESILIDKFKRFDELFISFKNQTLAEVSNRFLILGDNGTGKTTILQAIALPLALATKTISDLNEFSWSGFLASRYYQWGIPTLELEVSLSSQEIESTQHIAQLWYDSFPPKFRPPNFVLPGDSKQLKINLYGEYWRVGEDNSLEERSQLLGRYYARNLVKIARQDPSVWQYFSLSDFAKLPGVFWFDQFRNLSYPPKLNDQDLAEPNAQNSLPKTGVSQYREYLLNWFERQNNQTELDHPQNYLMVLEKLYQAIFTSRSIQGAEPLLQSGDSRDNQNFFLFSDGKKSYDIAEMSAGEQSVLPIFYTMVRQHIANSVVLIDEIDLNLHPPLAQTLTSQLLKLSDNCQFIITTHSDAVNDIVGEDDTYRLPGGSLCL</sequence>
<dbReference type="EMBL" id="CP098611">
    <property type="protein sequence ID" value="USR92346.1"/>
    <property type="molecule type" value="Genomic_DNA"/>
</dbReference>
<reference evidence="3" key="1">
    <citation type="submission" date="2022-06" db="EMBL/GenBank/DDBJ databases">
        <title>Genome sequence of Phormidium yuhuli AB48 isolated from an industrial photobioreactor environment.</title>
        <authorList>
            <person name="Qiu Y."/>
            <person name="Noonan A.J.C."/>
            <person name="Dofher K."/>
            <person name="Koch M."/>
            <person name="Kieft B."/>
            <person name="Lin X."/>
            <person name="Ziels R.M."/>
            <person name="Hallam S.J."/>
        </authorList>
    </citation>
    <scope>NUCLEOTIDE SEQUENCE</scope>
    <source>
        <strain evidence="3">AB48</strain>
    </source>
</reference>
<name>A0ABY5AUB1_9CYAN</name>
<organism evidence="3 4">
    <name type="scientific">Phormidium yuhuli AB48</name>
    <dbReference type="NCBI Taxonomy" id="2940671"/>
    <lineage>
        <taxon>Bacteria</taxon>
        <taxon>Bacillati</taxon>
        <taxon>Cyanobacteriota</taxon>
        <taxon>Cyanophyceae</taxon>
        <taxon>Oscillatoriophycideae</taxon>
        <taxon>Oscillatoriales</taxon>
        <taxon>Oscillatoriaceae</taxon>
        <taxon>Phormidium</taxon>
        <taxon>Phormidium yuhuli</taxon>
    </lineage>
</organism>
<accession>A0ABY5AUB1</accession>
<dbReference type="InterPro" id="IPR003959">
    <property type="entry name" value="ATPase_AAA_core"/>
</dbReference>
<dbReference type="PANTHER" id="PTHR43581">
    <property type="entry name" value="ATP/GTP PHOSPHATASE"/>
    <property type="match status" value="1"/>
</dbReference>